<proteinExistence type="predicted"/>
<dbReference type="VEuPathDB" id="FungiDB:RhiirA1_403076"/>
<accession>A0A2N1NP18</accession>
<reference evidence="1 2" key="2">
    <citation type="submission" date="2017-10" db="EMBL/GenBank/DDBJ databases">
        <title>Extensive intraspecific genome diversity in a model arbuscular mycorrhizal fungus.</title>
        <authorList>
            <person name="Chen E.C.H."/>
            <person name="Morin E."/>
            <person name="Baudet D."/>
            <person name="Noel J."/>
            <person name="Ndikumana S."/>
            <person name="Charron P."/>
            <person name="St-Onge C."/>
            <person name="Giorgi J."/>
            <person name="Grigoriev I.V."/>
            <person name="Roux C."/>
            <person name="Martin F.M."/>
            <person name="Corradi N."/>
        </authorList>
    </citation>
    <scope>NUCLEOTIDE SEQUENCE [LARGE SCALE GENOMIC DNA]</scope>
    <source>
        <strain evidence="1 2">C2</strain>
    </source>
</reference>
<evidence type="ECO:0000313" key="2">
    <source>
        <dbReference type="Proteomes" id="UP000233469"/>
    </source>
</evidence>
<comment type="caution">
    <text evidence="1">The sequence shown here is derived from an EMBL/GenBank/DDBJ whole genome shotgun (WGS) entry which is preliminary data.</text>
</comment>
<sequence>MGISKSAHNNIFTHQNIISLMPLVQHLRTAQYSEFIIRVNSNDWDGRSTRIMLKNAQLRIGLQGCILTTDPALILEINLHNNFNFNLLKSFIDQMFSFRTIKQNFWNLRTQHRHTIISILQTPTDNDHMNVVSLEQARRKAIESFLKRPEKLLNISLIDHITHNNDAELLT</sequence>
<dbReference type="Proteomes" id="UP000233469">
    <property type="component" value="Unassembled WGS sequence"/>
</dbReference>
<dbReference type="EMBL" id="LLXL01000231">
    <property type="protein sequence ID" value="PKK75609.1"/>
    <property type="molecule type" value="Genomic_DNA"/>
</dbReference>
<dbReference type="AlphaFoldDB" id="A0A2N1NP18"/>
<protein>
    <submittedName>
        <fullName evidence="1">Uncharacterized protein</fullName>
    </submittedName>
</protein>
<gene>
    <name evidence="1" type="ORF">RhiirC2_773401</name>
</gene>
<name>A0A2N1NP18_9GLOM</name>
<dbReference type="OrthoDB" id="10272747at2759"/>
<reference evidence="1 2" key="1">
    <citation type="submission" date="2016-04" db="EMBL/GenBank/DDBJ databases">
        <title>Genome analyses suggest a sexual origin of heterokaryosis in a supposedly ancient asexual fungus.</title>
        <authorList>
            <person name="Ropars J."/>
            <person name="Sedzielewska K."/>
            <person name="Noel J."/>
            <person name="Charron P."/>
            <person name="Farinelli L."/>
            <person name="Marton T."/>
            <person name="Kruger M."/>
            <person name="Pelin A."/>
            <person name="Brachmann A."/>
            <person name="Corradi N."/>
        </authorList>
    </citation>
    <scope>NUCLEOTIDE SEQUENCE [LARGE SCALE GENOMIC DNA]</scope>
    <source>
        <strain evidence="1 2">C2</strain>
    </source>
</reference>
<dbReference type="VEuPathDB" id="FungiDB:FUN_019944"/>
<evidence type="ECO:0000313" key="1">
    <source>
        <dbReference type="EMBL" id="PKK75609.1"/>
    </source>
</evidence>
<organism evidence="1 2">
    <name type="scientific">Rhizophagus irregularis</name>
    <dbReference type="NCBI Taxonomy" id="588596"/>
    <lineage>
        <taxon>Eukaryota</taxon>
        <taxon>Fungi</taxon>
        <taxon>Fungi incertae sedis</taxon>
        <taxon>Mucoromycota</taxon>
        <taxon>Glomeromycotina</taxon>
        <taxon>Glomeromycetes</taxon>
        <taxon>Glomerales</taxon>
        <taxon>Glomeraceae</taxon>
        <taxon>Rhizophagus</taxon>
    </lineage>
</organism>